<dbReference type="PROSITE" id="PS00018">
    <property type="entry name" value="EF_HAND_1"/>
    <property type="match status" value="1"/>
</dbReference>
<evidence type="ECO:0000313" key="3">
    <source>
        <dbReference type="Proteomes" id="UP001365405"/>
    </source>
</evidence>
<proteinExistence type="predicted"/>
<feature type="transmembrane region" description="Helical" evidence="1">
    <location>
        <begin position="198"/>
        <end position="221"/>
    </location>
</feature>
<dbReference type="InterPro" id="IPR032809">
    <property type="entry name" value="Put_HupE_UreJ"/>
</dbReference>
<feature type="transmembrane region" description="Helical" evidence="1">
    <location>
        <begin position="268"/>
        <end position="287"/>
    </location>
</feature>
<dbReference type="EMBL" id="JBBUTH010000010">
    <property type="protein sequence ID" value="MEK8052888.1"/>
    <property type="molecule type" value="Genomic_DNA"/>
</dbReference>
<evidence type="ECO:0000313" key="2">
    <source>
        <dbReference type="EMBL" id="MEK8052888.1"/>
    </source>
</evidence>
<dbReference type="RefSeq" id="WP_341412621.1">
    <property type="nucleotide sequence ID" value="NZ_JBBUTH010000010.1"/>
</dbReference>
<feature type="transmembrane region" description="Helical" evidence="1">
    <location>
        <begin position="356"/>
        <end position="378"/>
    </location>
</feature>
<dbReference type="Proteomes" id="UP001365405">
    <property type="component" value="Unassembled WGS sequence"/>
</dbReference>
<evidence type="ECO:0000256" key="1">
    <source>
        <dbReference type="SAM" id="Phobius"/>
    </source>
</evidence>
<feature type="transmembrane region" description="Helical" evidence="1">
    <location>
        <begin position="321"/>
        <end position="349"/>
    </location>
</feature>
<protein>
    <submittedName>
        <fullName evidence="2">HupE/UreJ family protein</fullName>
    </submittedName>
</protein>
<keyword evidence="3" id="KW-1185">Reference proteome</keyword>
<sequence>MDRLRRLGWVGLFGLLGAMSLLALPARAHKASDSYLAITVEPDGRVHGQWDIALRDLDHALGLDADGNGEITWGELRAQHGEIAAYALARLALSRDGQRCMLAAGPQQVDSHTDGAYTVLPLRIDCPAVPGGGPGDTLAMDYRLFADLDPQHRGLLRLRAGVLTRSAVFAPESARQSFALAAPGTLAQLLDHGREGVWHIWIGFDHILFLVSLLLPAVLVWQAGRWLPAPTFRGAFIDVLKIVSAFTLAHSLTLSAATLGWITLPSRLVESTIAASVVLAALNNLWPLAQGRRWLAAFGFGLIHGFGFASVLADLGLPGDALALALVGFNLGVELGQLAIVAVFLPLAFALRGTRLYHWGVLRAGSVLIALLAAVWFAERAFHLQLLA</sequence>
<accession>A0ABU9CM34</accession>
<feature type="transmembrane region" description="Helical" evidence="1">
    <location>
        <begin position="242"/>
        <end position="262"/>
    </location>
</feature>
<organism evidence="2 3">
    <name type="scientific">Pseudaquabacterium inlustre</name>
    <dbReference type="NCBI Taxonomy" id="2984192"/>
    <lineage>
        <taxon>Bacteria</taxon>
        <taxon>Pseudomonadati</taxon>
        <taxon>Pseudomonadota</taxon>
        <taxon>Betaproteobacteria</taxon>
        <taxon>Burkholderiales</taxon>
        <taxon>Sphaerotilaceae</taxon>
        <taxon>Pseudaquabacterium</taxon>
    </lineage>
</organism>
<keyword evidence="1" id="KW-1133">Transmembrane helix</keyword>
<keyword evidence="1" id="KW-0472">Membrane</keyword>
<dbReference type="InterPro" id="IPR018247">
    <property type="entry name" value="EF_Hand_1_Ca_BS"/>
</dbReference>
<feature type="transmembrane region" description="Helical" evidence="1">
    <location>
        <begin position="294"/>
        <end position="315"/>
    </location>
</feature>
<comment type="caution">
    <text evidence="2">The sequence shown here is derived from an EMBL/GenBank/DDBJ whole genome shotgun (WGS) entry which is preliminary data.</text>
</comment>
<reference evidence="2 3" key="1">
    <citation type="submission" date="2024-04" db="EMBL/GenBank/DDBJ databases">
        <title>Novel species of the genus Ideonella isolated from streams.</title>
        <authorList>
            <person name="Lu H."/>
        </authorList>
    </citation>
    <scope>NUCLEOTIDE SEQUENCE [LARGE SCALE GENOMIC DNA]</scope>
    <source>
        <strain evidence="2 3">DXS22W</strain>
    </source>
</reference>
<name>A0ABU9CM34_9BURK</name>
<gene>
    <name evidence="2" type="ORF">AACH10_21735</name>
</gene>
<dbReference type="Pfam" id="PF13795">
    <property type="entry name" value="HupE_UreJ_2"/>
    <property type="match status" value="1"/>
</dbReference>
<keyword evidence="1" id="KW-0812">Transmembrane</keyword>